<dbReference type="GO" id="GO:0006730">
    <property type="term" value="P:one-carbon metabolic process"/>
    <property type="evidence" value="ECO:0007669"/>
    <property type="project" value="UniProtKB-KW"/>
</dbReference>
<proteinExistence type="inferred from homology"/>
<evidence type="ECO:0000256" key="1">
    <source>
        <dbReference type="ARBA" id="ARBA00022563"/>
    </source>
</evidence>
<dbReference type="SUPFAM" id="SSF55021">
    <property type="entry name" value="ACT-like"/>
    <property type="match status" value="1"/>
</dbReference>
<dbReference type="InterPro" id="IPR002376">
    <property type="entry name" value="Formyl_transf_N"/>
</dbReference>
<dbReference type="GO" id="GO:0006189">
    <property type="term" value="P:'de novo' IMP biosynthetic process"/>
    <property type="evidence" value="ECO:0007669"/>
    <property type="project" value="UniProtKB-UniRule"/>
</dbReference>
<dbReference type="OrthoDB" id="9806170at2"/>
<dbReference type="Gene3D" id="3.40.50.170">
    <property type="entry name" value="Formyl transferase, N-terminal domain"/>
    <property type="match status" value="1"/>
</dbReference>
<dbReference type="InterPro" id="IPR041729">
    <property type="entry name" value="Formyl-FH4-Hydrolase_C"/>
</dbReference>
<evidence type="ECO:0000256" key="3">
    <source>
        <dbReference type="HAMAP-Rule" id="MF_01927"/>
    </source>
</evidence>
<dbReference type="NCBIfam" id="TIGR00655">
    <property type="entry name" value="PurU"/>
    <property type="match status" value="1"/>
</dbReference>
<comment type="catalytic activity">
    <reaction evidence="3">
        <text>(6R)-10-formyltetrahydrofolate + H2O = (6S)-5,6,7,8-tetrahydrofolate + formate + H(+)</text>
        <dbReference type="Rhea" id="RHEA:19833"/>
        <dbReference type="ChEBI" id="CHEBI:15377"/>
        <dbReference type="ChEBI" id="CHEBI:15378"/>
        <dbReference type="ChEBI" id="CHEBI:15740"/>
        <dbReference type="ChEBI" id="CHEBI:57453"/>
        <dbReference type="ChEBI" id="CHEBI:195366"/>
        <dbReference type="EC" id="3.5.1.10"/>
    </reaction>
</comment>
<dbReference type="EC" id="3.5.1.10" evidence="3 4"/>
<dbReference type="AlphaFoldDB" id="A0A127FBD5"/>
<dbReference type="HAMAP" id="MF_01927">
    <property type="entry name" value="PurU"/>
    <property type="match status" value="1"/>
</dbReference>
<gene>
    <name evidence="3" type="primary">purU</name>
    <name evidence="6" type="ORF">ACG33_11615</name>
</gene>
<protein>
    <recommendedName>
        <fullName evidence="3 4">Formyltetrahydrofolate deformylase</fullName>
        <ecNumber evidence="3 4">3.5.1.10</ecNumber>
    </recommendedName>
    <alternativeName>
        <fullName evidence="3">Formyl-FH(4) hydrolase</fullName>
    </alternativeName>
</protein>
<comment type="pathway">
    <text evidence="3">Purine metabolism; IMP biosynthesis via de novo pathway; formate from 10-formyl-5,6,7,8-tetrahydrofolate: step 1/1.</text>
</comment>
<feature type="domain" description="Formyl transferase N-terminal" evidence="5">
    <location>
        <begin position="87"/>
        <end position="263"/>
    </location>
</feature>
<dbReference type="InterPro" id="IPR044074">
    <property type="entry name" value="PurU_ACT"/>
</dbReference>
<dbReference type="Proteomes" id="UP000070250">
    <property type="component" value="Chromosome"/>
</dbReference>
<dbReference type="PANTHER" id="PTHR42706">
    <property type="entry name" value="FORMYLTETRAHYDROFOLATE DEFORMYLASE"/>
    <property type="match status" value="1"/>
</dbReference>
<name>A0A127FBD5_STEDE</name>
<dbReference type="PIRSF" id="PIRSF036480">
    <property type="entry name" value="FormyFH4_hydr"/>
    <property type="match status" value="1"/>
</dbReference>
<dbReference type="CDD" id="cd04875">
    <property type="entry name" value="ACT_F4HF-DF"/>
    <property type="match status" value="1"/>
</dbReference>
<dbReference type="STRING" id="465721.ACG33_11615"/>
<dbReference type="KEGG" id="sdf:ACG33_11615"/>
<evidence type="ECO:0000313" key="7">
    <source>
        <dbReference type="Proteomes" id="UP000070250"/>
    </source>
</evidence>
<accession>A0A127FBD5</accession>
<dbReference type="SUPFAM" id="SSF53328">
    <property type="entry name" value="Formyltransferase"/>
    <property type="match status" value="1"/>
</dbReference>
<keyword evidence="3" id="KW-0658">Purine biosynthesis</keyword>
<dbReference type="GO" id="GO:0008864">
    <property type="term" value="F:formyltetrahydrofolate deformylase activity"/>
    <property type="evidence" value="ECO:0007669"/>
    <property type="project" value="UniProtKB-UniRule"/>
</dbReference>
<dbReference type="CDD" id="cd08648">
    <property type="entry name" value="FMT_core_Formyl-FH4-Hydrolase_C"/>
    <property type="match status" value="1"/>
</dbReference>
<dbReference type="PANTHER" id="PTHR42706:SF1">
    <property type="entry name" value="FORMYLTETRAHYDROFOLATE DEFORMYLASE 2, MITOCHONDRIAL"/>
    <property type="match status" value="1"/>
</dbReference>
<dbReference type="PATRIC" id="fig|465721.4.peg.2477"/>
<evidence type="ECO:0000256" key="2">
    <source>
        <dbReference type="ARBA" id="ARBA00022801"/>
    </source>
</evidence>
<dbReference type="RefSeq" id="WP_066921372.1">
    <property type="nucleotide sequence ID" value="NZ_CP011971.1"/>
</dbReference>
<dbReference type="Pfam" id="PF00551">
    <property type="entry name" value="Formyl_trans_N"/>
    <property type="match status" value="1"/>
</dbReference>
<feature type="active site" evidence="3">
    <location>
        <position position="226"/>
    </location>
</feature>
<dbReference type="NCBIfam" id="NF004684">
    <property type="entry name" value="PRK06027.1"/>
    <property type="match status" value="1"/>
</dbReference>
<comment type="function">
    <text evidence="3">Catalyzes the hydrolysis of 10-formyltetrahydrofolate (formyl-FH4) to formate and tetrahydrofolate (FH4).</text>
</comment>
<keyword evidence="1 3" id="KW-0554">One-carbon metabolism</keyword>
<sequence>MPQYILTMSCPDSTGIVAAITSFIAERGGLITETAHFVDEFSDRSFMRTTFRGDALPEAPVLRAEFAAVGERFKMDWALHIPEMHCKTLIAVSRQDHCLNSLLHRRSIGTLPIDIVGIVSNHDTHARLAQWYELPFHHYPIEPGGKIAQEARMLELFSTSGAELLVMARYMQILTDRACEYLEGRCINIHHSFLPGFKGAKPYHQAYERGVKIIGATAHYATANLDEGPIIEQDVQRVDHTMLPADLVEIGHDLEAMVLNRAVRWHAEHRVFITGNRTVVLRS</sequence>
<dbReference type="EMBL" id="CP011971">
    <property type="protein sequence ID" value="AMN47733.1"/>
    <property type="molecule type" value="Genomic_DNA"/>
</dbReference>
<dbReference type="InterPro" id="IPR045865">
    <property type="entry name" value="ACT-like_dom_sf"/>
</dbReference>
<dbReference type="InterPro" id="IPR004810">
    <property type="entry name" value="PurU"/>
</dbReference>
<organism evidence="6 7">
    <name type="scientific">Steroidobacter denitrificans</name>
    <dbReference type="NCBI Taxonomy" id="465721"/>
    <lineage>
        <taxon>Bacteria</taxon>
        <taxon>Pseudomonadati</taxon>
        <taxon>Pseudomonadota</taxon>
        <taxon>Gammaproteobacteria</taxon>
        <taxon>Steroidobacterales</taxon>
        <taxon>Steroidobacteraceae</taxon>
        <taxon>Steroidobacter</taxon>
    </lineage>
</organism>
<evidence type="ECO:0000313" key="6">
    <source>
        <dbReference type="EMBL" id="AMN47733.1"/>
    </source>
</evidence>
<dbReference type="UniPathway" id="UPA00074">
    <property type="reaction ID" value="UER00170"/>
</dbReference>
<dbReference type="InterPro" id="IPR036477">
    <property type="entry name" value="Formyl_transf_N_sf"/>
</dbReference>
<dbReference type="Gene3D" id="3.30.70.260">
    <property type="match status" value="1"/>
</dbReference>
<dbReference type="PRINTS" id="PR01575">
    <property type="entry name" value="FFH4HYDRLASE"/>
</dbReference>
<reference evidence="6 7" key="1">
    <citation type="submission" date="2015-06" db="EMBL/GenBank/DDBJ databases">
        <title>A Comprehensive Approach to Explore the Metabolic and Phylogenetic Diversity of Bacterial Steroid Degradation in the Environment: Testosterone as an Example.</title>
        <authorList>
            <person name="Yang F.-C."/>
            <person name="Chen Y.-L."/>
            <person name="Yu C.-P."/>
            <person name="Tang S.-L."/>
            <person name="Wang P.-H."/>
            <person name="Ismail W."/>
            <person name="Wang C.-H."/>
            <person name="Yang C.-Y."/>
            <person name="Chiang Y.-R."/>
        </authorList>
    </citation>
    <scope>NUCLEOTIDE SEQUENCE [LARGE SCALE GENOMIC DNA]</scope>
    <source>
        <strain evidence="6 7">DSM 18526</strain>
    </source>
</reference>
<evidence type="ECO:0000256" key="4">
    <source>
        <dbReference type="NCBIfam" id="TIGR00655"/>
    </source>
</evidence>
<evidence type="ECO:0000259" key="5">
    <source>
        <dbReference type="Pfam" id="PF00551"/>
    </source>
</evidence>
<keyword evidence="2 3" id="KW-0378">Hydrolase</keyword>
<keyword evidence="7" id="KW-1185">Reference proteome</keyword>
<comment type="similarity">
    <text evidence="3">Belongs to the PurU family.</text>
</comment>